<dbReference type="AlphaFoldDB" id="A0A848J4Q9"/>
<keyword evidence="2" id="KW-1185">Reference proteome</keyword>
<name>A0A848J4Q9_9BACT</name>
<sequence>MIFINHNKEPISTQIIEYLNKIGFNNLLIIDEDESVSQELIYELATKPEDINNVMSKYQWESELFIFIEPSKISFKEIIGQCFKYQIPLIAINSSFNVNASETQLPFFYKHISIPDNTLNSSDQQTLLNILEMI</sequence>
<organism evidence="1 2">
    <name type="scientific">Marinigracilibium pacificum</name>
    <dbReference type="NCBI Taxonomy" id="2729599"/>
    <lineage>
        <taxon>Bacteria</taxon>
        <taxon>Pseudomonadati</taxon>
        <taxon>Bacteroidota</taxon>
        <taxon>Cytophagia</taxon>
        <taxon>Cytophagales</taxon>
        <taxon>Flammeovirgaceae</taxon>
        <taxon>Marinigracilibium</taxon>
    </lineage>
</organism>
<gene>
    <name evidence="1" type="ORF">HH304_13090</name>
</gene>
<dbReference type="Proteomes" id="UP000559010">
    <property type="component" value="Unassembled WGS sequence"/>
</dbReference>
<evidence type="ECO:0000313" key="2">
    <source>
        <dbReference type="Proteomes" id="UP000559010"/>
    </source>
</evidence>
<comment type="caution">
    <text evidence="1">The sequence shown here is derived from an EMBL/GenBank/DDBJ whole genome shotgun (WGS) entry which is preliminary data.</text>
</comment>
<accession>A0A848J4Q9</accession>
<dbReference type="RefSeq" id="WP_169682382.1">
    <property type="nucleotide sequence ID" value="NZ_JABBNU010000008.1"/>
</dbReference>
<dbReference type="EMBL" id="JABBNU010000008">
    <property type="protein sequence ID" value="NMM49339.1"/>
    <property type="molecule type" value="Genomic_DNA"/>
</dbReference>
<protein>
    <recommendedName>
        <fullName evidence="3">Response regulatory domain-containing protein</fullName>
    </recommendedName>
</protein>
<reference evidence="1 2" key="1">
    <citation type="submission" date="2020-04" db="EMBL/GenBank/DDBJ databases">
        <title>Flammeovirgaceae bacterium KN852 isolated from deep sea.</title>
        <authorList>
            <person name="Zhang D.-C."/>
        </authorList>
    </citation>
    <scope>NUCLEOTIDE SEQUENCE [LARGE SCALE GENOMIC DNA]</scope>
    <source>
        <strain evidence="1 2">KN852</strain>
    </source>
</reference>
<evidence type="ECO:0000313" key="1">
    <source>
        <dbReference type="EMBL" id="NMM49339.1"/>
    </source>
</evidence>
<proteinExistence type="predicted"/>
<evidence type="ECO:0008006" key="3">
    <source>
        <dbReference type="Google" id="ProtNLM"/>
    </source>
</evidence>